<evidence type="ECO:0000313" key="3">
    <source>
        <dbReference type="EMBL" id="KAA8492440.1"/>
    </source>
</evidence>
<dbReference type="AlphaFoldDB" id="A0A5J4YND0"/>
<accession>A0A5J4YND0</accession>
<keyword evidence="2" id="KW-1133">Transmembrane helix</keyword>
<dbReference type="OrthoDB" id="46519at2759"/>
<evidence type="ECO:0000313" key="4">
    <source>
        <dbReference type="Proteomes" id="UP000324585"/>
    </source>
</evidence>
<feature type="transmembrane region" description="Helical" evidence="2">
    <location>
        <begin position="125"/>
        <end position="143"/>
    </location>
</feature>
<evidence type="ECO:0000256" key="1">
    <source>
        <dbReference type="SAM" id="MobiDB-lite"/>
    </source>
</evidence>
<comment type="caution">
    <text evidence="3">The sequence shown here is derived from an EMBL/GenBank/DDBJ whole genome shotgun (WGS) entry which is preliminary data.</text>
</comment>
<organism evidence="3 4">
    <name type="scientific">Porphyridium purpureum</name>
    <name type="common">Red alga</name>
    <name type="synonym">Porphyridium cruentum</name>
    <dbReference type="NCBI Taxonomy" id="35688"/>
    <lineage>
        <taxon>Eukaryota</taxon>
        <taxon>Rhodophyta</taxon>
        <taxon>Bangiophyceae</taxon>
        <taxon>Porphyridiales</taxon>
        <taxon>Porphyridiaceae</taxon>
        <taxon>Porphyridium</taxon>
    </lineage>
</organism>
<evidence type="ECO:0000256" key="2">
    <source>
        <dbReference type="SAM" id="Phobius"/>
    </source>
</evidence>
<dbReference type="EMBL" id="VRMN01000009">
    <property type="protein sequence ID" value="KAA8492440.1"/>
    <property type="molecule type" value="Genomic_DNA"/>
</dbReference>
<feature type="region of interest" description="Disordered" evidence="1">
    <location>
        <begin position="50"/>
        <end position="103"/>
    </location>
</feature>
<dbReference type="Proteomes" id="UP000324585">
    <property type="component" value="Unassembled WGS sequence"/>
</dbReference>
<reference evidence="4" key="1">
    <citation type="journal article" date="2019" name="Nat. Commun.">
        <title>Expansion of phycobilisome linker gene families in mesophilic red algae.</title>
        <authorList>
            <person name="Lee J."/>
            <person name="Kim D."/>
            <person name="Bhattacharya D."/>
            <person name="Yoon H.S."/>
        </authorList>
    </citation>
    <scope>NUCLEOTIDE SEQUENCE [LARGE SCALE GENOMIC DNA]</scope>
    <source>
        <strain evidence="4">CCMP 1328</strain>
    </source>
</reference>
<keyword evidence="2" id="KW-0812">Transmembrane</keyword>
<proteinExistence type="predicted"/>
<feature type="compositionally biased region" description="Basic and acidic residues" evidence="1">
    <location>
        <begin position="72"/>
        <end position="86"/>
    </location>
</feature>
<gene>
    <name evidence="3" type="ORF">FVE85_7947</name>
</gene>
<protein>
    <submittedName>
        <fullName evidence="3">Uncharacterized protein</fullName>
    </submittedName>
</protein>
<keyword evidence="2" id="KW-0472">Membrane</keyword>
<dbReference type="OMA" id="NIWAVEP"/>
<name>A0A5J4YND0_PORPP</name>
<keyword evidence="4" id="KW-1185">Reference proteome</keyword>
<sequence length="155" mass="16610">MAPAMGFVGAGSVFAGSKVIADARVSRGASARVGVAMWRRSRMANVVKMVQDEGGNASDSDSGIEQGGMRDQVMRELRDAQDKDSKTTAPSKPRNRLGATIDEEGKSNIWAVEPKESMDAEEKSYLLYAVAAVAFFIVVAFLLPQTGVFNSADQF</sequence>